<evidence type="ECO:0000256" key="4">
    <source>
        <dbReference type="ARBA" id="ARBA00023315"/>
    </source>
</evidence>
<dbReference type="SUPFAM" id="SSF55729">
    <property type="entry name" value="Acyl-CoA N-acyltransferases (Nat)"/>
    <property type="match status" value="1"/>
</dbReference>
<keyword evidence="4 7" id="KW-0012">Acyltransferase</keyword>
<dbReference type="PANTHER" id="PTHR43420:SF44">
    <property type="entry name" value="ACETYLTRANSFERASE YPEA"/>
    <property type="match status" value="1"/>
</dbReference>
<dbReference type="RefSeq" id="WP_113808252.1">
    <property type="nucleotide sequence ID" value="NZ_QOCW01000034.1"/>
</dbReference>
<comment type="similarity">
    <text evidence="1 5">Belongs to the acetyltransferase family. RimI subfamily.</text>
</comment>
<dbReference type="GO" id="GO:0005737">
    <property type="term" value="C:cytoplasm"/>
    <property type="evidence" value="ECO:0007669"/>
    <property type="project" value="UniProtKB-SubCell"/>
</dbReference>
<proteinExistence type="inferred from homology"/>
<gene>
    <name evidence="7" type="primary">rimI</name>
    <name evidence="7" type="ORF">DS031_21650</name>
</gene>
<evidence type="ECO:0000313" key="8">
    <source>
        <dbReference type="Proteomes" id="UP000253314"/>
    </source>
</evidence>
<dbReference type="Proteomes" id="UP000253314">
    <property type="component" value="Unassembled WGS sequence"/>
</dbReference>
<reference evidence="7 8" key="1">
    <citation type="submission" date="2018-07" db="EMBL/GenBank/DDBJ databases">
        <title>Lottiidibacillus patelloidae gen. nov., sp. nov., isolated from the intestinal tract of a marine limpet and the reclassification of B. taeanensis BH030017T, B. algicola KMM 3737T and B. hwajinpoensis SW-72T as genus Lottiidibacillus.</title>
        <authorList>
            <person name="Liu R."/>
            <person name="Huang Z."/>
        </authorList>
    </citation>
    <scope>NUCLEOTIDE SEQUENCE [LARGE SCALE GENOMIC DNA]</scope>
    <source>
        <strain evidence="7 8">BH030017</strain>
    </source>
</reference>
<dbReference type="AlphaFoldDB" id="A0A366XN72"/>
<evidence type="ECO:0000259" key="6">
    <source>
        <dbReference type="PROSITE" id="PS51186"/>
    </source>
</evidence>
<evidence type="ECO:0000256" key="3">
    <source>
        <dbReference type="ARBA" id="ARBA00022679"/>
    </source>
</evidence>
<dbReference type="InterPro" id="IPR016181">
    <property type="entry name" value="Acyl_CoA_acyltransferase"/>
</dbReference>
<keyword evidence="8" id="KW-1185">Reference proteome</keyword>
<keyword evidence="2 5" id="KW-0963">Cytoplasm</keyword>
<evidence type="ECO:0000313" key="7">
    <source>
        <dbReference type="EMBL" id="RBW67572.1"/>
    </source>
</evidence>
<dbReference type="EC" id="2.3.1.266" evidence="5"/>
<comment type="subcellular location">
    <subcellularLocation>
        <location evidence="5">Cytoplasm</location>
    </subcellularLocation>
</comment>
<name>A0A366XN72_9BACI</name>
<dbReference type="Gene3D" id="3.40.630.30">
    <property type="match status" value="1"/>
</dbReference>
<comment type="catalytic activity">
    <reaction evidence="5">
        <text>N-terminal L-alanyl-[ribosomal protein bS18] + acetyl-CoA = N-terminal N(alpha)-acetyl-L-alanyl-[ribosomal protein bS18] + CoA + H(+)</text>
        <dbReference type="Rhea" id="RHEA:43756"/>
        <dbReference type="Rhea" id="RHEA-COMP:10676"/>
        <dbReference type="Rhea" id="RHEA-COMP:10677"/>
        <dbReference type="ChEBI" id="CHEBI:15378"/>
        <dbReference type="ChEBI" id="CHEBI:57287"/>
        <dbReference type="ChEBI" id="CHEBI:57288"/>
        <dbReference type="ChEBI" id="CHEBI:64718"/>
        <dbReference type="ChEBI" id="CHEBI:83683"/>
        <dbReference type="EC" id="2.3.1.266"/>
    </reaction>
</comment>
<sequence>MEENYSFRLMELHDIDQILEIEYASFPKPWSRTAFYNELTNNHFATYIVIESNEQVIGYCGMWVIIDEAHITNIALMPSYRGKKLGEKLMDKAMEVAKGLGAEHMTLEVRVSNTTAQRLYRKLGFQEGGIRKNYYTDNLEDAYVMWVNLNDN</sequence>
<organism evidence="7 8">
    <name type="scientific">Bacillus taeanensis</name>
    <dbReference type="NCBI Taxonomy" id="273032"/>
    <lineage>
        <taxon>Bacteria</taxon>
        <taxon>Bacillati</taxon>
        <taxon>Bacillota</taxon>
        <taxon>Bacilli</taxon>
        <taxon>Bacillales</taxon>
        <taxon>Bacillaceae</taxon>
        <taxon>Bacillus</taxon>
    </lineage>
</organism>
<dbReference type="OrthoDB" id="9794566at2"/>
<comment type="caution">
    <text evidence="7">The sequence shown here is derived from an EMBL/GenBank/DDBJ whole genome shotgun (WGS) entry which is preliminary data.</text>
</comment>
<dbReference type="EMBL" id="QOCW01000034">
    <property type="protein sequence ID" value="RBW67572.1"/>
    <property type="molecule type" value="Genomic_DNA"/>
</dbReference>
<dbReference type="GO" id="GO:0008999">
    <property type="term" value="F:protein-N-terminal-alanine acetyltransferase activity"/>
    <property type="evidence" value="ECO:0007669"/>
    <property type="project" value="UniProtKB-EC"/>
</dbReference>
<comment type="function">
    <text evidence="5">Acetylates the N-terminal alanine of ribosomal protein bS18.</text>
</comment>
<evidence type="ECO:0000256" key="5">
    <source>
        <dbReference type="RuleBase" id="RU363094"/>
    </source>
</evidence>
<dbReference type="NCBIfam" id="TIGR01575">
    <property type="entry name" value="rimI"/>
    <property type="match status" value="1"/>
</dbReference>
<dbReference type="InterPro" id="IPR050680">
    <property type="entry name" value="YpeA/RimI_acetyltransf"/>
</dbReference>
<dbReference type="InterPro" id="IPR000182">
    <property type="entry name" value="GNAT_dom"/>
</dbReference>
<dbReference type="Pfam" id="PF00583">
    <property type="entry name" value="Acetyltransf_1"/>
    <property type="match status" value="1"/>
</dbReference>
<evidence type="ECO:0000256" key="1">
    <source>
        <dbReference type="ARBA" id="ARBA00005395"/>
    </source>
</evidence>
<keyword evidence="3 7" id="KW-0808">Transferase</keyword>
<accession>A0A366XN72</accession>
<protein>
    <recommendedName>
        <fullName evidence="5">[Ribosomal protein bS18]-alanine N-acetyltransferase</fullName>
        <ecNumber evidence="5">2.3.1.266</ecNumber>
    </recommendedName>
</protein>
<dbReference type="InterPro" id="IPR006464">
    <property type="entry name" value="AcTrfase_RimI/Ard1"/>
</dbReference>
<dbReference type="PANTHER" id="PTHR43420">
    <property type="entry name" value="ACETYLTRANSFERASE"/>
    <property type="match status" value="1"/>
</dbReference>
<dbReference type="PROSITE" id="PS51186">
    <property type="entry name" value="GNAT"/>
    <property type="match status" value="1"/>
</dbReference>
<evidence type="ECO:0000256" key="2">
    <source>
        <dbReference type="ARBA" id="ARBA00022490"/>
    </source>
</evidence>
<dbReference type="CDD" id="cd04301">
    <property type="entry name" value="NAT_SF"/>
    <property type="match status" value="1"/>
</dbReference>
<feature type="domain" description="N-acetyltransferase" evidence="6">
    <location>
        <begin position="5"/>
        <end position="150"/>
    </location>
</feature>